<feature type="non-terminal residue" evidence="1">
    <location>
        <position position="1"/>
    </location>
</feature>
<dbReference type="EMBL" id="LGRX02002323">
    <property type="protein sequence ID" value="KAK3284335.1"/>
    <property type="molecule type" value="Genomic_DNA"/>
</dbReference>
<organism evidence="1 2">
    <name type="scientific">Cymbomonas tetramitiformis</name>
    <dbReference type="NCBI Taxonomy" id="36881"/>
    <lineage>
        <taxon>Eukaryota</taxon>
        <taxon>Viridiplantae</taxon>
        <taxon>Chlorophyta</taxon>
        <taxon>Pyramimonadophyceae</taxon>
        <taxon>Pyramimonadales</taxon>
        <taxon>Pyramimonadaceae</taxon>
        <taxon>Cymbomonas</taxon>
    </lineage>
</organism>
<keyword evidence="2" id="KW-1185">Reference proteome</keyword>
<proteinExistence type="predicted"/>
<sequence>SDEFLHLTSSGSTSELQAECFSANTYTSYSTAIRSGMNETLHGEVAGVGGAAGSTTEMGHAVQAVHAPVLPGDLLMAAQITRDSINQWMGPAGMLAAFFSFLRKDTTSVDKRGAWNPRGPCDWSHAITDARRVADSDLG</sequence>
<accession>A0AAE0GTV9</accession>
<protein>
    <submittedName>
        <fullName evidence="1">Uncharacterized protein</fullName>
    </submittedName>
</protein>
<evidence type="ECO:0000313" key="2">
    <source>
        <dbReference type="Proteomes" id="UP001190700"/>
    </source>
</evidence>
<reference evidence="1 2" key="1">
    <citation type="journal article" date="2015" name="Genome Biol. Evol.">
        <title>Comparative Genomics of a Bacterivorous Green Alga Reveals Evolutionary Causalities and Consequences of Phago-Mixotrophic Mode of Nutrition.</title>
        <authorList>
            <person name="Burns J.A."/>
            <person name="Paasch A."/>
            <person name="Narechania A."/>
            <person name="Kim E."/>
        </authorList>
    </citation>
    <scope>NUCLEOTIDE SEQUENCE [LARGE SCALE GENOMIC DNA]</scope>
    <source>
        <strain evidence="1 2">PLY_AMNH</strain>
    </source>
</reference>
<name>A0AAE0GTV9_9CHLO</name>
<comment type="caution">
    <text evidence="1">The sequence shown here is derived from an EMBL/GenBank/DDBJ whole genome shotgun (WGS) entry which is preliminary data.</text>
</comment>
<gene>
    <name evidence="1" type="ORF">CYMTET_8011</name>
</gene>
<evidence type="ECO:0000313" key="1">
    <source>
        <dbReference type="EMBL" id="KAK3284335.1"/>
    </source>
</evidence>
<dbReference type="Proteomes" id="UP001190700">
    <property type="component" value="Unassembled WGS sequence"/>
</dbReference>
<dbReference type="AlphaFoldDB" id="A0AAE0GTV9"/>